<accession>A0AAN0M8U0</accession>
<gene>
    <name evidence="5" type="ORF">AABB28_05890</name>
</gene>
<keyword evidence="5" id="KW-0378">Hydrolase</keyword>
<dbReference type="AlphaFoldDB" id="A0AAN0M8U0"/>
<evidence type="ECO:0000256" key="2">
    <source>
        <dbReference type="ARBA" id="ARBA00023315"/>
    </source>
</evidence>
<dbReference type="InterPro" id="IPR010941">
    <property type="entry name" value="PhaC_N"/>
</dbReference>
<evidence type="ECO:0000259" key="4">
    <source>
        <dbReference type="Pfam" id="PF12551"/>
    </source>
</evidence>
<dbReference type="Pfam" id="PF12551">
    <property type="entry name" value="PHBC_N"/>
    <property type="match status" value="1"/>
</dbReference>
<evidence type="ECO:0000313" key="6">
    <source>
        <dbReference type="Proteomes" id="UP001451782"/>
    </source>
</evidence>
<dbReference type="KEGG" id="yag:AABB28_05890"/>
<dbReference type="InterPro" id="IPR051321">
    <property type="entry name" value="PHA/PHB_synthase"/>
</dbReference>
<feature type="domain" description="Poly-beta-hydroxybutyrate polymerase N-terminal" evidence="3">
    <location>
        <begin position="91"/>
        <end position="259"/>
    </location>
</feature>
<feature type="domain" description="Poly-beta-hydroxybutyrate polymerase N-terminal" evidence="4">
    <location>
        <begin position="21"/>
        <end position="59"/>
    </location>
</feature>
<keyword evidence="1" id="KW-0808">Transferase</keyword>
<proteinExistence type="predicted"/>
<dbReference type="Pfam" id="PF07167">
    <property type="entry name" value="PhaC_N"/>
    <property type="match status" value="1"/>
</dbReference>
<dbReference type="GO" id="GO:0016787">
    <property type="term" value="F:hydrolase activity"/>
    <property type="evidence" value="ECO:0007669"/>
    <property type="project" value="UniProtKB-KW"/>
</dbReference>
<dbReference type="InterPro" id="IPR029058">
    <property type="entry name" value="AB_hydrolase_fold"/>
</dbReference>
<dbReference type="Gene3D" id="3.40.50.1820">
    <property type="entry name" value="alpha/beta hydrolase"/>
    <property type="match status" value="1"/>
</dbReference>
<evidence type="ECO:0000259" key="3">
    <source>
        <dbReference type="Pfam" id="PF07167"/>
    </source>
</evidence>
<dbReference type="PANTHER" id="PTHR36837:SF5">
    <property type="entry name" value="POLY-3-HYDROXYBUTYRATE SYNTHASE"/>
    <property type="match status" value="1"/>
</dbReference>
<keyword evidence="6" id="KW-1185">Reference proteome</keyword>
<protein>
    <submittedName>
        <fullName evidence="5">Alpha/beta fold hydrolase</fullName>
    </submittedName>
</protein>
<evidence type="ECO:0000313" key="5">
    <source>
        <dbReference type="EMBL" id="WZU64807.1"/>
    </source>
</evidence>
<dbReference type="PANTHER" id="PTHR36837">
    <property type="entry name" value="POLY(3-HYDROXYALKANOATE) POLYMERASE SUBUNIT PHAC"/>
    <property type="match status" value="1"/>
</dbReference>
<evidence type="ECO:0000256" key="1">
    <source>
        <dbReference type="ARBA" id="ARBA00022679"/>
    </source>
</evidence>
<dbReference type="InterPro" id="IPR022211">
    <property type="entry name" value="PHBC_N"/>
</dbReference>
<organism evidence="5 6">
    <name type="scientific">Yoonia algicola</name>
    <dbReference type="NCBI Taxonomy" id="3137368"/>
    <lineage>
        <taxon>Bacteria</taxon>
        <taxon>Pseudomonadati</taxon>
        <taxon>Pseudomonadota</taxon>
        <taxon>Alphaproteobacteria</taxon>
        <taxon>Rhodobacterales</taxon>
        <taxon>Paracoccaceae</taxon>
        <taxon>Yoonia</taxon>
    </lineage>
</organism>
<name>A0AAN0M8U0_9RHOB</name>
<keyword evidence="2" id="KW-0012">Acyltransferase</keyword>
<dbReference type="GO" id="GO:0016746">
    <property type="term" value="F:acyltransferase activity"/>
    <property type="evidence" value="ECO:0007669"/>
    <property type="project" value="UniProtKB-KW"/>
</dbReference>
<dbReference type="EMBL" id="CP151762">
    <property type="protein sequence ID" value="WZU64807.1"/>
    <property type="molecule type" value="Genomic_DNA"/>
</dbReference>
<dbReference type="Proteomes" id="UP001451782">
    <property type="component" value="Chromosome"/>
</dbReference>
<dbReference type="SUPFAM" id="SSF53474">
    <property type="entry name" value="alpha/beta-Hydrolases"/>
    <property type="match status" value="1"/>
</dbReference>
<sequence length="576" mass="63589">MSKSNTAEQTGFGSAFPVNPDALDRSLHATAARFTAGLSPIALSQAWWDWAAHLAASPGHRAELWASAATKTAAVLSGPAAGGYAEKAQSDVRFDDEAWRSWPFSFWAASHKAQEEWWAEAVTGLRGQSSAHEKVNAFAVRQMLDMASPSNFMATNPEVQRQTLREGGQNLVRGARHLHEDFEQLRSGEPAPELSAFVVGDTVAATPGDVVFRNDLIELIRYTPTTEKVHPEPILLIPAWIMKYYILDLSPHNSLVRFLVDQGHTVYCISWRNPGPDDRDLGMDDYIDHGVMAALDAIGRDCPETQVHATGYCLGGTLLSIAAAAMGRDGDDRLASVSLLAAQADFTEAGELSLFINDSQLALLEDMMWKEGVLKAEQMAGTFQLLKSNDLIWSRMLRDYMMGERSEPNDLMAWNADTTRMPFRMHAEYLRRLYLNNDLAEGRFEVRGKPVSLSDIRVPIFAVGTERDHVAPWKSAYKIQALTDTEVTFVLASGGHNGGIVSEPGHPYRHFRIHTTPDHAAFVSADAWAELAERHEGSWWTAWAGWLGERSLTPIKASKPKLAMLCAAPGSYVLQD</sequence>
<dbReference type="GO" id="GO:0042619">
    <property type="term" value="P:poly-hydroxybutyrate biosynthetic process"/>
    <property type="evidence" value="ECO:0007669"/>
    <property type="project" value="InterPro"/>
</dbReference>
<reference evidence="5 6" key="1">
    <citation type="submission" date="2024-04" db="EMBL/GenBank/DDBJ databases">
        <title>Phylogenomic analyses of a clade within the roseobacter group suggest taxonomic reassignments of species of the genera Aestuariivita, Citreicella, Loktanella, Nautella, Pelagibaca, Ruegeria, Thalassobius, Thiobacimonas and Tropicibacter, and the proposal o.</title>
        <authorList>
            <person name="Jeon C.O."/>
        </authorList>
    </citation>
    <scope>NUCLEOTIDE SEQUENCE [LARGE SCALE GENOMIC DNA]</scope>
    <source>
        <strain evidence="5 6">G8-12</strain>
    </source>
</reference>
<dbReference type="RefSeq" id="WP_342071164.1">
    <property type="nucleotide sequence ID" value="NZ_CP151762.1"/>
</dbReference>